<dbReference type="Proteomes" id="UP000075683">
    <property type="component" value="Unassembled WGS sequence"/>
</dbReference>
<keyword evidence="6" id="KW-0479">Metal-binding</keyword>
<dbReference type="EMBL" id="LQYT01000025">
    <property type="protein sequence ID" value="KYD20979.1"/>
    <property type="molecule type" value="Genomic_DNA"/>
</dbReference>
<evidence type="ECO:0000256" key="5">
    <source>
        <dbReference type="ARBA" id="ARBA00022692"/>
    </source>
</evidence>
<dbReference type="GO" id="GO:0016020">
    <property type="term" value="C:membrane"/>
    <property type="evidence" value="ECO:0007669"/>
    <property type="project" value="UniProtKB-SubCell"/>
</dbReference>
<evidence type="ECO:0000313" key="16">
    <source>
        <dbReference type="Proteomes" id="UP000075683"/>
    </source>
</evidence>
<reference evidence="15 17" key="2">
    <citation type="submission" date="2018-03" db="EMBL/GenBank/DDBJ databases">
        <authorList>
            <person name="Keele B.F."/>
        </authorList>
    </citation>
    <scope>NUCLEOTIDE SEQUENCE [LARGE SCALE GENOMIC DNA]</scope>
    <source>
        <strain evidence="15">ZCTH4_d</strain>
    </source>
</reference>
<keyword evidence="5 12" id="KW-0812">Transmembrane</keyword>
<reference evidence="14 16" key="1">
    <citation type="submission" date="2016-01" db="EMBL/GenBank/DDBJ databases">
        <title>Draft Genome Sequences of Seven Thermophilic Sporeformers Isolated from Foods.</title>
        <authorList>
            <person name="Berendsen E.M."/>
            <person name="Wells-Bennik M.H."/>
            <person name="Krawcyk A.O."/>
            <person name="De Jong A."/>
            <person name="Holsappel S."/>
            <person name="Eijlander R.T."/>
            <person name="Kuipers O.P."/>
        </authorList>
    </citation>
    <scope>NUCLEOTIDE SEQUENCE [LARGE SCALE GENOMIC DNA]</scope>
    <source>
        <strain evidence="14 16">B4135</strain>
    </source>
</reference>
<dbReference type="Pfam" id="PF02163">
    <property type="entry name" value="Peptidase_M50"/>
    <property type="match status" value="1"/>
</dbReference>
<keyword evidence="9 12" id="KW-1133">Transmembrane helix</keyword>
<evidence type="ECO:0000256" key="2">
    <source>
        <dbReference type="ARBA" id="ARBA00004141"/>
    </source>
</evidence>
<keyword evidence="4" id="KW-0645">Protease</keyword>
<evidence type="ECO:0000256" key="4">
    <source>
        <dbReference type="ARBA" id="ARBA00022670"/>
    </source>
</evidence>
<dbReference type="AlphaFoldDB" id="A0A150M9V2"/>
<comment type="caution">
    <text evidence="14">The sequence shown here is derived from an EMBL/GenBank/DDBJ whole genome shotgun (WGS) entry which is preliminary data.</text>
</comment>
<evidence type="ECO:0000256" key="1">
    <source>
        <dbReference type="ARBA" id="ARBA00001947"/>
    </source>
</evidence>
<keyword evidence="7" id="KW-0378">Hydrolase</keyword>
<comment type="similarity">
    <text evidence="3">Belongs to the peptidase M50B family.</text>
</comment>
<dbReference type="OrthoDB" id="166377at2"/>
<evidence type="ECO:0000256" key="6">
    <source>
        <dbReference type="ARBA" id="ARBA00022723"/>
    </source>
</evidence>
<evidence type="ECO:0000313" key="17">
    <source>
        <dbReference type="Proteomes" id="UP000257014"/>
    </source>
</evidence>
<gene>
    <name evidence="14" type="ORF">B4135_0226</name>
    <name evidence="15" type="ORF">C6P37_03920</name>
</gene>
<evidence type="ECO:0000256" key="11">
    <source>
        <dbReference type="ARBA" id="ARBA00023136"/>
    </source>
</evidence>
<dbReference type="STRING" id="301148.B4135_0226"/>
<name>A0A150M9V2_9BACI</name>
<evidence type="ECO:0000313" key="15">
    <source>
        <dbReference type="EMBL" id="REJ30267.1"/>
    </source>
</evidence>
<protein>
    <submittedName>
        <fullName evidence="15">Stage IV sporulation protein FB</fullName>
    </submittedName>
</protein>
<dbReference type="RefSeq" id="WP_082798456.1">
    <property type="nucleotide sequence ID" value="NZ_JBAIZG010000034.1"/>
</dbReference>
<comment type="subcellular location">
    <subcellularLocation>
        <location evidence="2">Membrane</location>
        <topology evidence="2">Multi-pass membrane protein</topology>
    </subcellularLocation>
</comment>
<feature type="transmembrane region" description="Helical" evidence="12">
    <location>
        <begin position="182"/>
        <end position="199"/>
    </location>
</feature>
<dbReference type="GO" id="GO:0008237">
    <property type="term" value="F:metallopeptidase activity"/>
    <property type="evidence" value="ECO:0007669"/>
    <property type="project" value="UniProtKB-KW"/>
</dbReference>
<proteinExistence type="inferred from homology"/>
<evidence type="ECO:0000256" key="8">
    <source>
        <dbReference type="ARBA" id="ARBA00022833"/>
    </source>
</evidence>
<feature type="transmembrane region" description="Helical" evidence="12">
    <location>
        <begin position="54"/>
        <end position="72"/>
    </location>
</feature>
<feature type="transmembrane region" description="Helical" evidence="12">
    <location>
        <begin position="160"/>
        <end position="176"/>
    </location>
</feature>
<keyword evidence="11 12" id="KW-0472">Membrane</keyword>
<dbReference type="PANTHER" id="PTHR39188:SF3">
    <property type="entry name" value="STAGE IV SPORULATION PROTEIN FB"/>
    <property type="match status" value="1"/>
</dbReference>
<dbReference type="GO" id="GO:0006508">
    <property type="term" value="P:proteolysis"/>
    <property type="evidence" value="ECO:0007669"/>
    <property type="project" value="UniProtKB-KW"/>
</dbReference>
<dbReference type="Proteomes" id="UP000257014">
    <property type="component" value="Unassembled WGS sequence"/>
</dbReference>
<feature type="transmembrane region" description="Helical" evidence="12">
    <location>
        <begin position="124"/>
        <end position="148"/>
    </location>
</feature>
<dbReference type="EMBL" id="QEWE01000011">
    <property type="protein sequence ID" value="REJ30267.1"/>
    <property type="molecule type" value="Genomic_DNA"/>
</dbReference>
<feature type="domain" description="Peptidase M50" evidence="13">
    <location>
        <begin position="33"/>
        <end position="105"/>
    </location>
</feature>
<evidence type="ECO:0000259" key="13">
    <source>
        <dbReference type="Pfam" id="PF02163"/>
    </source>
</evidence>
<evidence type="ECO:0000313" key="14">
    <source>
        <dbReference type="EMBL" id="KYD20979.1"/>
    </source>
</evidence>
<keyword evidence="8" id="KW-0862">Zinc</keyword>
<evidence type="ECO:0000256" key="9">
    <source>
        <dbReference type="ARBA" id="ARBA00022989"/>
    </source>
</evidence>
<dbReference type="InterPro" id="IPR008915">
    <property type="entry name" value="Peptidase_M50"/>
</dbReference>
<evidence type="ECO:0000256" key="3">
    <source>
        <dbReference type="ARBA" id="ARBA00007931"/>
    </source>
</evidence>
<comment type="cofactor">
    <cofactor evidence="1">
        <name>Zn(2+)</name>
        <dbReference type="ChEBI" id="CHEBI:29105"/>
    </cofactor>
</comment>
<feature type="transmembrane region" description="Helical" evidence="12">
    <location>
        <begin position="16"/>
        <end position="42"/>
    </location>
</feature>
<feature type="transmembrane region" description="Helical" evidence="12">
    <location>
        <begin position="84"/>
        <end position="104"/>
    </location>
</feature>
<evidence type="ECO:0000256" key="7">
    <source>
        <dbReference type="ARBA" id="ARBA00022801"/>
    </source>
</evidence>
<organism evidence="14 16">
    <name type="scientific">Caldibacillus debilis</name>
    <dbReference type="NCBI Taxonomy" id="301148"/>
    <lineage>
        <taxon>Bacteria</taxon>
        <taxon>Bacillati</taxon>
        <taxon>Bacillota</taxon>
        <taxon>Bacilli</taxon>
        <taxon>Bacillales</taxon>
        <taxon>Bacillaceae</taxon>
        <taxon>Caldibacillus</taxon>
    </lineage>
</organism>
<dbReference type="PANTHER" id="PTHR39188">
    <property type="entry name" value="MEMBRANE-ASSOCIATED ZINC METALLOPROTEASE M50B"/>
    <property type="match status" value="1"/>
</dbReference>
<dbReference type="GO" id="GO:0046872">
    <property type="term" value="F:metal ion binding"/>
    <property type="evidence" value="ECO:0007669"/>
    <property type="project" value="UniProtKB-KW"/>
</dbReference>
<accession>A0A150M9V2</accession>
<evidence type="ECO:0000256" key="10">
    <source>
        <dbReference type="ARBA" id="ARBA00023049"/>
    </source>
</evidence>
<keyword evidence="10" id="KW-0482">Metalloprotease</keyword>
<evidence type="ECO:0000256" key="12">
    <source>
        <dbReference type="SAM" id="Phobius"/>
    </source>
</evidence>
<sequence length="286" mass="32702">MSKILPLFMKVKIHPLFWLVAVPAVLTARFYELILLFLLVFIHEWGHALAASFFSWRVKAILILPFGGLVETDEFGSRPIRQEALVALAGPLQHLWLGGLFLVLHRFSLLSDADHALLQKYNWMIFFFNCLPVYPLDGGKIFYLAAALVSPFFTAFKRTLVSSFVILTILFAAMLFFAPYHFNGWVIALFLYAVLWRTWKNRNYIFLRFLLAKYAGADGAKIGREKGITAKASENMRAVLEKFHLGFRHTVIVKGNGEVLGTFGERELLEAFFTGPFRKTLKDMLK</sequence>